<evidence type="ECO:0000313" key="2">
    <source>
        <dbReference type="Proteomes" id="UP001470288"/>
    </source>
</evidence>
<dbReference type="Proteomes" id="UP001470288">
    <property type="component" value="Unassembled WGS sequence"/>
</dbReference>
<comment type="caution">
    <text evidence="1">The sequence shown here is derived from an EMBL/GenBank/DDBJ whole genome shotgun (WGS) entry which is preliminary data.</text>
</comment>
<proteinExistence type="predicted"/>
<dbReference type="RefSeq" id="WP_349144267.1">
    <property type="nucleotide sequence ID" value="NZ_JBBMFC010000011.1"/>
</dbReference>
<accession>A0ABV1I124</accession>
<keyword evidence="2" id="KW-1185">Reference proteome</keyword>
<dbReference type="EMBL" id="JBBMFC010000011">
    <property type="protein sequence ID" value="MEQ2578666.1"/>
    <property type="molecule type" value="Genomic_DNA"/>
</dbReference>
<reference evidence="1 2" key="1">
    <citation type="submission" date="2024-03" db="EMBL/GenBank/DDBJ databases">
        <title>Human intestinal bacterial collection.</title>
        <authorList>
            <person name="Pauvert C."/>
            <person name="Hitch T.C.A."/>
            <person name="Clavel T."/>
        </authorList>
    </citation>
    <scope>NUCLEOTIDE SEQUENCE [LARGE SCALE GENOMIC DNA]</scope>
    <source>
        <strain evidence="1 2">CLA-AA-H78B</strain>
    </source>
</reference>
<name>A0ABV1I124_9FIRM</name>
<evidence type="ECO:0000313" key="1">
    <source>
        <dbReference type="EMBL" id="MEQ2578666.1"/>
    </source>
</evidence>
<organism evidence="1 2">
    <name type="scientific">Hominiventricola aquisgranensis</name>
    <dbReference type="NCBI Taxonomy" id="3133164"/>
    <lineage>
        <taxon>Bacteria</taxon>
        <taxon>Bacillati</taxon>
        <taxon>Bacillota</taxon>
        <taxon>Clostridia</taxon>
        <taxon>Lachnospirales</taxon>
        <taxon>Lachnospiraceae</taxon>
        <taxon>Hominiventricola</taxon>
    </lineage>
</organism>
<sequence length="146" mass="16271">MEHTDHISQDEGLRGNEKIEEAIAALQQELSADMLAHTLTVVRRRMREQGQFILALETPGADEQLKVRAVKTEDGKLWWAAFTSFEEELKGGGSVMSTFLTGIHPLFESALKTEGIEGVIINPWNRTLMLDKNLIQIVLGQPKGDS</sequence>
<protein>
    <submittedName>
        <fullName evidence="1">SseB family protein</fullName>
    </submittedName>
</protein>
<gene>
    <name evidence="1" type="ORF">WMO62_07410</name>
</gene>